<sequence>MFDSKSWSHLANRRSFGLVELADVNQRAQRVERLFALPMLVAALLVIPVIAIEQSDASERWQAAAGLVNWLIWIAFAVEAVVMLAVVDSRWHWLRTHPLEVAIVLLTPPFLPSSVQALRAFRLLRLLRLLRVAKLARHVFSLDGLRYAAFLVVLTALGSGAAYSAFEDKESTWDGVWWAVTTMTTVGYGDEFPATVPGRLLGMTVMIVGIGFIAVLTGAIAERFLATQIEKSQEDVVEEVEETGAELHEELRAIRERLQALEKRLEAQRGATT</sequence>
<keyword evidence="5" id="KW-0406">Ion transport</keyword>
<protein>
    <submittedName>
        <fullName evidence="11">Ion channel</fullName>
    </submittedName>
</protein>
<reference evidence="12" key="2">
    <citation type="journal article" date="2019" name="MicrobiologyOpen">
        <title>High-quality draft genome sequence of Gaiella occulta isolated from a 150 meter deep mineral water borehole and comparison with the genome sequences of other deep-branching lineages of the phylum Actinobacteria.</title>
        <authorList>
            <person name="Severino R."/>
            <person name="Froufe H.J.C."/>
            <person name="Barroso C."/>
            <person name="Albuquerque L."/>
            <person name="Lobo-da-Cunha A."/>
            <person name="da Costa M.S."/>
            <person name="Egas C."/>
        </authorList>
    </citation>
    <scope>NUCLEOTIDE SEQUENCE [LARGE SCALE GENOMIC DNA]</scope>
    <source>
        <strain evidence="12">F2-233</strain>
    </source>
</reference>
<dbReference type="RefSeq" id="WP_181813755.1">
    <property type="nucleotide sequence ID" value="NZ_QQZY01000024.1"/>
</dbReference>
<dbReference type="GO" id="GO:0005249">
    <property type="term" value="F:voltage-gated potassium channel activity"/>
    <property type="evidence" value="ECO:0007669"/>
    <property type="project" value="InterPro"/>
</dbReference>
<keyword evidence="2" id="KW-0813">Transport</keyword>
<name>A0A7M2YTE2_9ACTN</name>
<organism evidence="11 12">
    <name type="scientific">Gaiella occulta</name>
    <dbReference type="NCBI Taxonomy" id="1002870"/>
    <lineage>
        <taxon>Bacteria</taxon>
        <taxon>Bacillati</taxon>
        <taxon>Actinomycetota</taxon>
        <taxon>Thermoleophilia</taxon>
        <taxon>Gaiellales</taxon>
        <taxon>Gaiellaceae</taxon>
        <taxon>Gaiella</taxon>
    </lineage>
</organism>
<dbReference type="Proteomes" id="UP000254134">
    <property type="component" value="Unassembled WGS sequence"/>
</dbReference>
<feature type="coiled-coil region" evidence="8">
    <location>
        <begin position="237"/>
        <end position="271"/>
    </location>
</feature>
<evidence type="ECO:0000256" key="1">
    <source>
        <dbReference type="ARBA" id="ARBA00004141"/>
    </source>
</evidence>
<proteinExistence type="predicted"/>
<dbReference type="SUPFAM" id="SSF81324">
    <property type="entry name" value="Voltage-gated potassium channels"/>
    <property type="match status" value="1"/>
</dbReference>
<evidence type="ECO:0000256" key="2">
    <source>
        <dbReference type="ARBA" id="ARBA00022448"/>
    </source>
</evidence>
<keyword evidence="6 9" id="KW-0472">Membrane</keyword>
<dbReference type="Gene3D" id="1.20.120.350">
    <property type="entry name" value="Voltage-gated potassium channels. Chain C"/>
    <property type="match status" value="1"/>
</dbReference>
<feature type="transmembrane region" description="Helical" evidence="9">
    <location>
        <begin position="200"/>
        <end position="221"/>
    </location>
</feature>
<evidence type="ECO:0000313" key="11">
    <source>
        <dbReference type="EMBL" id="RDI73164.1"/>
    </source>
</evidence>
<dbReference type="Gene3D" id="1.10.287.70">
    <property type="match status" value="1"/>
</dbReference>
<dbReference type="GO" id="GO:0001508">
    <property type="term" value="P:action potential"/>
    <property type="evidence" value="ECO:0007669"/>
    <property type="project" value="TreeGrafter"/>
</dbReference>
<feature type="transmembrane region" description="Helical" evidence="9">
    <location>
        <begin position="64"/>
        <end position="87"/>
    </location>
</feature>
<comment type="caution">
    <text evidence="11">The sequence shown here is derived from an EMBL/GenBank/DDBJ whole genome shotgun (WGS) entry which is preliminary data.</text>
</comment>
<comment type="subcellular location">
    <subcellularLocation>
        <location evidence="1">Membrane</location>
        <topology evidence="1">Multi-pass membrane protein</topology>
    </subcellularLocation>
</comment>
<dbReference type="InterPro" id="IPR028325">
    <property type="entry name" value="VG_K_chnl"/>
</dbReference>
<accession>A0A7M2YTE2</accession>
<dbReference type="PANTHER" id="PTHR11537:SF254">
    <property type="entry name" value="POTASSIUM VOLTAGE-GATED CHANNEL PROTEIN SHAB"/>
    <property type="match status" value="1"/>
</dbReference>
<keyword evidence="8" id="KW-0175">Coiled coil</keyword>
<evidence type="ECO:0000256" key="7">
    <source>
        <dbReference type="ARBA" id="ARBA00023303"/>
    </source>
</evidence>
<dbReference type="EMBL" id="QQZY01000024">
    <property type="protein sequence ID" value="RDI73164.1"/>
    <property type="molecule type" value="Genomic_DNA"/>
</dbReference>
<dbReference type="InterPro" id="IPR013099">
    <property type="entry name" value="K_chnl_dom"/>
</dbReference>
<dbReference type="Pfam" id="PF07885">
    <property type="entry name" value="Ion_trans_2"/>
    <property type="match status" value="1"/>
</dbReference>
<dbReference type="GO" id="GO:0008076">
    <property type="term" value="C:voltage-gated potassium channel complex"/>
    <property type="evidence" value="ECO:0007669"/>
    <property type="project" value="InterPro"/>
</dbReference>
<keyword evidence="4 9" id="KW-1133">Transmembrane helix</keyword>
<reference evidence="11 12" key="1">
    <citation type="submission" date="2018-07" db="EMBL/GenBank/DDBJ databases">
        <title>High-quality-draft genome sequence of Gaiella occulta.</title>
        <authorList>
            <person name="Severino R."/>
            <person name="Froufe H.J.C."/>
            <person name="Rainey F.A."/>
            <person name="Barroso C."/>
            <person name="Albuquerque L."/>
            <person name="Lobo-Da-Cunha A."/>
            <person name="Da Costa M.S."/>
            <person name="Egas C."/>
        </authorList>
    </citation>
    <scope>NUCLEOTIDE SEQUENCE [LARGE SCALE GENOMIC DNA]</scope>
    <source>
        <strain evidence="11 12">F2-233</strain>
    </source>
</reference>
<evidence type="ECO:0000256" key="6">
    <source>
        <dbReference type="ARBA" id="ARBA00023136"/>
    </source>
</evidence>
<evidence type="ECO:0000256" key="4">
    <source>
        <dbReference type="ARBA" id="ARBA00022989"/>
    </source>
</evidence>
<keyword evidence="3 9" id="KW-0812">Transmembrane</keyword>
<evidence type="ECO:0000256" key="5">
    <source>
        <dbReference type="ARBA" id="ARBA00023065"/>
    </source>
</evidence>
<evidence type="ECO:0000313" key="12">
    <source>
        <dbReference type="Proteomes" id="UP000254134"/>
    </source>
</evidence>
<dbReference type="InterPro" id="IPR027359">
    <property type="entry name" value="Volt_channel_dom_sf"/>
</dbReference>
<evidence type="ECO:0000256" key="8">
    <source>
        <dbReference type="SAM" id="Coils"/>
    </source>
</evidence>
<evidence type="ECO:0000256" key="9">
    <source>
        <dbReference type="SAM" id="Phobius"/>
    </source>
</evidence>
<keyword evidence="12" id="KW-1185">Reference proteome</keyword>
<feature type="transmembrane region" description="Helical" evidence="9">
    <location>
        <begin position="145"/>
        <end position="166"/>
    </location>
</feature>
<feature type="transmembrane region" description="Helical" evidence="9">
    <location>
        <begin position="34"/>
        <end position="52"/>
    </location>
</feature>
<dbReference type="AlphaFoldDB" id="A0A7M2YTE2"/>
<keyword evidence="7" id="KW-0407">Ion channel</keyword>
<feature type="domain" description="Potassium channel" evidence="10">
    <location>
        <begin position="152"/>
        <end position="224"/>
    </location>
</feature>
<feature type="transmembrane region" description="Helical" evidence="9">
    <location>
        <begin position="99"/>
        <end position="124"/>
    </location>
</feature>
<evidence type="ECO:0000259" key="10">
    <source>
        <dbReference type="Pfam" id="PF07885"/>
    </source>
</evidence>
<gene>
    <name evidence="11" type="ORF">Gocc_3112</name>
</gene>
<dbReference type="PANTHER" id="PTHR11537">
    <property type="entry name" value="VOLTAGE-GATED POTASSIUM CHANNEL"/>
    <property type="match status" value="1"/>
</dbReference>
<evidence type="ECO:0000256" key="3">
    <source>
        <dbReference type="ARBA" id="ARBA00022692"/>
    </source>
</evidence>